<organism evidence="1 2">
    <name type="scientific">Ophiobolus disseminans</name>
    <dbReference type="NCBI Taxonomy" id="1469910"/>
    <lineage>
        <taxon>Eukaryota</taxon>
        <taxon>Fungi</taxon>
        <taxon>Dikarya</taxon>
        <taxon>Ascomycota</taxon>
        <taxon>Pezizomycotina</taxon>
        <taxon>Dothideomycetes</taxon>
        <taxon>Pleosporomycetidae</taxon>
        <taxon>Pleosporales</taxon>
        <taxon>Pleosporineae</taxon>
        <taxon>Phaeosphaeriaceae</taxon>
        <taxon>Ophiobolus</taxon>
    </lineage>
</organism>
<gene>
    <name evidence="1" type="ORF">CC86DRAFT_325642</name>
</gene>
<accession>A0A6A6ZYE1</accession>
<keyword evidence="2" id="KW-1185">Reference proteome</keyword>
<dbReference type="EMBL" id="MU006228">
    <property type="protein sequence ID" value="KAF2825524.1"/>
    <property type="molecule type" value="Genomic_DNA"/>
</dbReference>
<dbReference type="AlphaFoldDB" id="A0A6A6ZYE1"/>
<sequence length="81" mass="9609">MQGLQQQLQLRHKNNRKKMLQTPKNLYNYLKEAREELHNKKSQKIGLRSVVLMCGVVRMGHLQRRLHHPNRQCAAAQSRCH</sequence>
<reference evidence="1" key="1">
    <citation type="journal article" date="2020" name="Stud. Mycol.">
        <title>101 Dothideomycetes genomes: a test case for predicting lifestyles and emergence of pathogens.</title>
        <authorList>
            <person name="Haridas S."/>
            <person name="Albert R."/>
            <person name="Binder M."/>
            <person name="Bloem J."/>
            <person name="Labutti K."/>
            <person name="Salamov A."/>
            <person name="Andreopoulos B."/>
            <person name="Baker S."/>
            <person name="Barry K."/>
            <person name="Bills G."/>
            <person name="Bluhm B."/>
            <person name="Cannon C."/>
            <person name="Castanera R."/>
            <person name="Culley D."/>
            <person name="Daum C."/>
            <person name="Ezra D."/>
            <person name="Gonzalez J."/>
            <person name="Henrissat B."/>
            <person name="Kuo A."/>
            <person name="Liang C."/>
            <person name="Lipzen A."/>
            <person name="Lutzoni F."/>
            <person name="Magnuson J."/>
            <person name="Mondo S."/>
            <person name="Nolan M."/>
            <person name="Ohm R."/>
            <person name="Pangilinan J."/>
            <person name="Park H.-J."/>
            <person name="Ramirez L."/>
            <person name="Alfaro M."/>
            <person name="Sun H."/>
            <person name="Tritt A."/>
            <person name="Yoshinaga Y."/>
            <person name="Zwiers L.-H."/>
            <person name="Turgeon B."/>
            <person name="Goodwin S."/>
            <person name="Spatafora J."/>
            <person name="Crous P."/>
            <person name="Grigoriev I."/>
        </authorList>
    </citation>
    <scope>NUCLEOTIDE SEQUENCE</scope>
    <source>
        <strain evidence="1">CBS 113818</strain>
    </source>
</reference>
<name>A0A6A6ZYE1_9PLEO</name>
<evidence type="ECO:0000313" key="2">
    <source>
        <dbReference type="Proteomes" id="UP000799424"/>
    </source>
</evidence>
<evidence type="ECO:0000313" key="1">
    <source>
        <dbReference type="EMBL" id="KAF2825524.1"/>
    </source>
</evidence>
<proteinExistence type="predicted"/>
<dbReference type="Proteomes" id="UP000799424">
    <property type="component" value="Unassembled WGS sequence"/>
</dbReference>
<protein>
    <submittedName>
        <fullName evidence="1">Uncharacterized protein</fullName>
    </submittedName>
</protein>